<dbReference type="HAMAP" id="MF_01615">
    <property type="entry name" value="PdxT"/>
    <property type="match status" value="1"/>
</dbReference>
<dbReference type="GO" id="GO:0042823">
    <property type="term" value="P:pyridoxal phosphate biosynthetic process"/>
    <property type="evidence" value="ECO:0007669"/>
    <property type="project" value="InterPro"/>
</dbReference>
<dbReference type="AlphaFoldDB" id="F2U4G1"/>
<feature type="non-terminal residue" evidence="9">
    <location>
        <position position="1"/>
    </location>
</feature>
<dbReference type="InterPro" id="IPR021196">
    <property type="entry name" value="PdxT/SNO_CS"/>
</dbReference>
<dbReference type="GO" id="GO:0004359">
    <property type="term" value="F:glutaminase activity"/>
    <property type="evidence" value="ECO:0007669"/>
    <property type="project" value="UniProtKB-EC"/>
</dbReference>
<protein>
    <recommendedName>
        <fullName evidence="2">glutaminase</fullName>
        <ecNumber evidence="2">3.5.1.2</ecNumber>
    </recommendedName>
</protein>
<keyword evidence="10" id="KW-1185">Reference proteome</keyword>
<dbReference type="PANTHER" id="PTHR31559">
    <property type="entry name" value="PYRIDOXAL 5'-PHOSPHATE SYNTHASE SUBUNIT SNO"/>
    <property type="match status" value="1"/>
</dbReference>
<evidence type="ECO:0000256" key="4">
    <source>
        <dbReference type="ARBA" id="ARBA00022898"/>
    </source>
</evidence>
<gene>
    <name evidence="9" type="ORF">PTSG_03177</name>
</gene>
<dbReference type="KEGG" id="sre:PTSG_03177"/>
<dbReference type="InterPro" id="IPR002161">
    <property type="entry name" value="PdxT/SNO"/>
</dbReference>
<evidence type="ECO:0000256" key="8">
    <source>
        <dbReference type="SAM" id="MobiDB-lite"/>
    </source>
</evidence>
<proteinExistence type="inferred from homology"/>
<dbReference type="GO" id="GO:1903600">
    <property type="term" value="C:glutaminase complex"/>
    <property type="evidence" value="ECO:0007669"/>
    <property type="project" value="TreeGrafter"/>
</dbReference>
<dbReference type="SUPFAM" id="SSF52317">
    <property type="entry name" value="Class I glutamine amidotransferase-like"/>
    <property type="match status" value="1"/>
</dbReference>
<dbReference type="PANTHER" id="PTHR31559:SF0">
    <property type="entry name" value="PYRIDOXAL 5'-PHOSPHATE SYNTHASE SUBUNIT SNO1-RELATED"/>
    <property type="match status" value="1"/>
</dbReference>
<evidence type="ECO:0000256" key="3">
    <source>
        <dbReference type="ARBA" id="ARBA00022801"/>
    </source>
</evidence>
<dbReference type="NCBIfam" id="TIGR03800">
    <property type="entry name" value="PLP_synth_Pdx2"/>
    <property type="match status" value="1"/>
</dbReference>
<keyword evidence="6" id="KW-0456">Lyase</keyword>
<dbReference type="EC" id="3.5.1.2" evidence="2"/>
<dbReference type="PROSITE" id="PS51273">
    <property type="entry name" value="GATASE_TYPE_1"/>
    <property type="match status" value="1"/>
</dbReference>
<sequence length="272" mass="29592">MLFSVQQRLSFLFLPTRCTTSMMTEQSVRIGVLALQGAFAEHVAMLRRIEGVEAFEVRNAKDLEAADGLVIPGGESTTMGLIAERTGILSSLREFVSLRKKPVFGTCAGLIMLADSAKHMKEGGQPLLGGLNVLVDRNHFGSQLQSFETELQVSEDEGLDLSACHGVFIRAPVVLKTLGPHVKILARVSGNPEKAAPLAAGEERIVAVHQDHMLGTAFHPELTADDRWHRYFVAMVRRHNEATAAEEHKAPEAGTLVHTPDVDRDVEATTAP</sequence>
<dbReference type="STRING" id="946362.F2U4G1"/>
<keyword evidence="9" id="KW-0808">Transferase</keyword>
<dbReference type="GO" id="GO:0016740">
    <property type="term" value="F:transferase activity"/>
    <property type="evidence" value="ECO:0007669"/>
    <property type="project" value="UniProtKB-KW"/>
</dbReference>
<dbReference type="CDD" id="cd01749">
    <property type="entry name" value="GATase1_PB"/>
    <property type="match status" value="1"/>
</dbReference>
<keyword evidence="5 9" id="KW-0315">Glutamine amidotransferase</keyword>
<dbReference type="EMBL" id="GL832961">
    <property type="protein sequence ID" value="EGD82527.1"/>
    <property type="molecule type" value="Genomic_DNA"/>
</dbReference>
<evidence type="ECO:0000256" key="1">
    <source>
        <dbReference type="ARBA" id="ARBA00008345"/>
    </source>
</evidence>
<evidence type="ECO:0000256" key="5">
    <source>
        <dbReference type="ARBA" id="ARBA00022962"/>
    </source>
</evidence>
<dbReference type="OrthoDB" id="2039at2759"/>
<dbReference type="Gene3D" id="3.40.50.880">
    <property type="match status" value="1"/>
</dbReference>
<dbReference type="InterPro" id="IPR029062">
    <property type="entry name" value="Class_I_gatase-like"/>
</dbReference>
<reference evidence="9" key="1">
    <citation type="submission" date="2009-08" db="EMBL/GenBank/DDBJ databases">
        <title>Annotation of Salpingoeca rosetta.</title>
        <authorList>
            <consortium name="The Broad Institute Genome Sequencing Platform"/>
            <person name="Russ C."/>
            <person name="Cuomo C."/>
            <person name="Burger G."/>
            <person name="Gray M.W."/>
            <person name="Holland P.W.H."/>
            <person name="King N."/>
            <person name="Lang F.B.F."/>
            <person name="Roger A.J."/>
            <person name="Ruiz-Trillo I."/>
            <person name="Young S.K."/>
            <person name="Zeng Q."/>
            <person name="Gargeya S."/>
            <person name="Alvarado L."/>
            <person name="Berlin A."/>
            <person name="Chapman S.B."/>
            <person name="Chen Z."/>
            <person name="Freedman E."/>
            <person name="Gellesch M."/>
            <person name="Goldberg J."/>
            <person name="Griggs A."/>
            <person name="Gujja S."/>
            <person name="Heilman E."/>
            <person name="Heiman D."/>
            <person name="Howarth C."/>
            <person name="Mehta T."/>
            <person name="Neiman D."/>
            <person name="Pearson M."/>
            <person name="Roberts A."/>
            <person name="Saif S."/>
            <person name="Shea T."/>
            <person name="Shenoy N."/>
            <person name="Sisk P."/>
            <person name="Stolte C."/>
            <person name="Sykes S."/>
            <person name="White J."/>
            <person name="Yandava C."/>
            <person name="Haas B."/>
            <person name="Nusbaum C."/>
            <person name="Birren B."/>
        </authorList>
    </citation>
    <scope>NUCLEOTIDE SEQUENCE [LARGE SCALE GENOMIC DNA]</scope>
    <source>
        <strain evidence="9">ATCC 50818</strain>
    </source>
</reference>
<evidence type="ECO:0000313" key="9">
    <source>
        <dbReference type="EMBL" id="EGD82527.1"/>
    </source>
</evidence>
<keyword evidence="4" id="KW-0663">Pyridoxal phosphate</keyword>
<feature type="compositionally biased region" description="Basic and acidic residues" evidence="8">
    <location>
        <begin position="260"/>
        <end position="272"/>
    </location>
</feature>
<name>F2U4G1_SALR5</name>
<evidence type="ECO:0000313" key="10">
    <source>
        <dbReference type="Proteomes" id="UP000007799"/>
    </source>
</evidence>
<keyword evidence="3" id="KW-0378">Hydrolase</keyword>
<evidence type="ECO:0000256" key="2">
    <source>
        <dbReference type="ARBA" id="ARBA00012918"/>
    </source>
</evidence>
<comment type="catalytic activity">
    <reaction evidence="7">
        <text>L-glutamine + H2O = L-glutamate + NH4(+)</text>
        <dbReference type="Rhea" id="RHEA:15889"/>
        <dbReference type="ChEBI" id="CHEBI:15377"/>
        <dbReference type="ChEBI" id="CHEBI:28938"/>
        <dbReference type="ChEBI" id="CHEBI:29985"/>
        <dbReference type="ChEBI" id="CHEBI:58359"/>
        <dbReference type="EC" id="3.5.1.2"/>
    </reaction>
</comment>
<dbReference type="PROSITE" id="PS01236">
    <property type="entry name" value="PDXT_SNO_1"/>
    <property type="match status" value="1"/>
</dbReference>
<evidence type="ECO:0000256" key="7">
    <source>
        <dbReference type="ARBA" id="ARBA00049534"/>
    </source>
</evidence>
<dbReference type="PROSITE" id="PS51130">
    <property type="entry name" value="PDXT_SNO_2"/>
    <property type="match status" value="1"/>
</dbReference>
<dbReference type="GO" id="GO:0016829">
    <property type="term" value="F:lyase activity"/>
    <property type="evidence" value="ECO:0007669"/>
    <property type="project" value="UniProtKB-KW"/>
</dbReference>
<comment type="similarity">
    <text evidence="1">Belongs to the glutaminase PdxT/SNO family.</text>
</comment>
<dbReference type="GeneID" id="16076350"/>
<dbReference type="OMA" id="GMIMLAD"/>
<dbReference type="GO" id="GO:0005829">
    <property type="term" value="C:cytosol"/>
    <property type="evidence" value="ECO:0007669"/>
    <property type="project" value="TreeGrafter"/>
</dbReference>
<dbReference type="GO" id="GO:0008614">
    <property type="term" value="P:pyridoxine metabolic process"/>
    <property type="evidence" value="ECO:0007669"/>
    <property type="project" value="TreeGrafter"/>
</dbReference>
<evidence type="ECO:0000256" key="6">
    <source>
        <dbReference type="ARBA" id="ARBA00023239"/>
    </source>
</evidence>
<dbReference type="Pfam" id="PF01174">
    <property type="entry name" value="SNO"/>
    <property type="match status" value="1"/>
</dbReference>
<dbReference type="Proteomes" id="UP000007799">
    <property type="component" value="Unassembled WGS sequence"/>
</dbReference>
<dbReference type="eggNOG" id="KOG3210">
    <property type="taxonomic scope" value="Eukaryota"/>
</dbReference>
<dbReference type="RefSeq" id="XP_004995763.1">
    <property type="nucleotide sequence ID" value="XM_004995706.1"/>
</dbReference>
<feature type="region of interest" description="Disordered" evidence="8">
    <location>
        <begin position="243"/>
        <end position="272"/>
    </location>
</feature>
<organism evidence="10">
    <name type="scientific">Salpingoeca rosetta (strain ATCC 50818 / BSB-021)</name>
    <dbReference type="NCBI Taxonomy" id="946362"/>
    <lineage>
        <taxon>Eukaryota</taxon>
        <taxon>Choanoflagellata</taxon>
        <taxon>Craspedida</taxon>
        <taxon>Salpingoecidae</taxon>
        <taxon>Salpingoeca</taxon>
    </lineage>
</organism>
<accession>F2U4G1</accession>
<dbReference type="InParanoid" id="F2U4G1"/>
<dbReference type="FunFam" id="3.40.50.880:FF:000041">
    <property type="entry name" value="Glutamine amidotransferase subunit pdxT, putative"/>
    <property type="match status" value="1"/>
</dbReference>